<organism evidence="2 3">
    <name type="scientific">Nitrosopumilus oxyclinae</name>
    <dbReference type="NCBI Taxonomy" id="1959104"/>
    <lineage>
        <taxon>Archaea</taxon>
        <taxon>Nitrososphaerota</taxon>
        <taxon>Nitrososphaeria</taxon>
        <taxon>Nitrosopumilales</taxon>
        <taxon>Nitrosopumilaceae</taxon>
        <taxon>Nitrosopumilus</taxon>
    </lineage>
</organism>
<dbReference type="OrthoDB" id="8627at2157"/>
<evidence type="ECO:0000313" key="3">
    <source>
        <dbReference type="Proteomes" id="UP000509441"/>
    </source>
</evidence>
<dbReference type="Proteomes" id="UP000509441">
    <property type="component" value="Chromosome"/>
</dbReference>
<name>A0A7D5M765_9ARCH</name>
<dbReference type="PANTHER" id="PTHR31350:SF21">
    <property type="entry name" value="F-BOX ONLY PROTEIN 21"/>
    <property type="match status" value="1"/>
</dbReference>
<proteinExistence type="predicted"/>
<dbReference type="KEGG" id="nox:C5F49_07200"/>
<evidence type="ECO:0000259" key="1">
    <source>
        <dbReference type="Pfam" id="PF13369"/>
    </source>
</evidence>
<dbReference type="Pfam" id="PF13369">
    <property type="entry name" value="Transglut_core2"/>
    <property type="match status" value="1"/>
</dbReference>
<evidence type="ECO:0000313" key="2">
    <source>
        <dbReference type="EMBL" id="QLH05129.1"/>
    </source>
</evidence>
<protein>
    <recommendedName>
        <fullName evidence="1">Protein SirB1 N-terminal domain-containing protein</fullName>
    </recommendedName>
</protein>
<gene>
    <name evidence="2" type="ORF">C5F49_07200</name>
</gene>
<accession>A0A7D5M765</accession>
<dbReference type="RefSeq" id="WP_179362370.1">
    <property type="nucleotide sequence ID" value="NZ_CP026994.1"/>
</dbReference>
<reference evidence="2 3" key="1">
    <citation type="submission" date="2018-02" db="EMBL/GenBank/DDBJ databases">
        <title>Complete genome of Nitrosopumilus oxyclinae HCE1.</title>
        <authorList>
            <person name="Qin W."/>
            <person name="Zheng Y."/>
            <person name="Stahl D.A."/>
        </authorList>
    </citation>
    <scope>NUCLEOTIDE SEQUENCE [LARGE SCALE GENOMIC DNA]</scope>
    <source>
        <strain evidence="2 3">HCE1</strain>
    </source>
</reference>
<dbReference type="PANTHER" id="PTHR31350">
    <property type="entry name" value="SI:DKEY-261L7.2"/>
    <property type="match status" value="1"/>
</dbReference>
<sequence length="274" mass="31730">MEEKFDPLVAEWLAFVKNPSFNLVEKCLKFAQILEYPDLNVDEYIQKINQIGKSLKESISDVKNPTYLISMLNEHLFENLGFSGDDDDYYNPKNNFLNEVIDTKAGLPITISILYAEIAKFIGLELKIVGFPSHILVKYNEEMILDPFYDGRLLDVDDLQDILDANYGGQLEFKPEFLDEVRPEQILVRLTRNLKNSYVQSFVYEKALRCVNMVLAIEPESAEDIRDKGILEERLKNSEIALKYLNKYLEINPNAEDVDFILELIRSIKTKTNQ</sequence>
<dbReference type="InterPro" id="IPR011990">
    <property type="entry name" value="TPR-like_helical_dom_sf"/>
</dbReference>
<dbReference type="EMBL" id="CP026994">
    <property type="protein sequence ID" value="QLH05129.1"/>
    <property type="molecule type" value="Genomic_DNA"/>
</dbReference>
<keyword evidence="3" id="KW-1185">Reference proteome</keyword>
<dbReference type="SUPFAM" id="SSF48452">
    <property type="entry name" value="TPR-like"/>
    <property type="match status" value="1"/>
</dbReference>
<dbReference type="GeneID" id="56061764"/>
<dbReference type="AlphaFoldDB" id="A0A7D5M765"/>
<dbReference type="InterPro" id="IPR032698">
    <property type="entry name" value="SirB1_N"/>
</dbReference>
<feature type="domain" description="Protein SirB1 N-terminal" evidence="1">
    <location>
        <begin position="43"/>
        <end position="191"/>
    </location>
</feature>
<dbReference type="Gene3D" id="1.25.40.10">
    <property type="entry name" value="Tetratricopeptide repeat domain"/>
    <property type="match status" value="1"/>
</dbReference>
<dbReference type="Pfam" id="PF13371">
    <property type="entry name" value="TPR_9"/>
    <property type="match status" value="1"/>
</dbReference>